<evidence type="ECO:0000256" key="2">
    <source>
        <dbReference type="SAM" id="Phobius"/>
    </source>
</evidence>
<keyword evidence="2" id="KW-1133">Transmembrane helix</keyword>
<feature type="transmembrane region" description="Helical" evidence="2">
    <location>
        <begin position="151"/>
        <end position="168"/>
    </location>
</feature>
<feature type="region of interest" description="Disordered" evidence="1">
    <location>
        <begin position="76"/>
        <end position="100"/>
    </location>
</feature>
<dbReference type="RefSeq" id="WP_066081639.1">
    <property type="nucleotide sequence ID" value="NZ_JALXSQ010000056.1"/>
</dbReference>
<feature type="transmembrane region" description="Helical" evidence="2">
    <location>
        <begin position="120"/>
        <end position="139"/>
    </location>
</feature>
<dbReference type="Pfam" id="PF11377">
    <property type="entry name" value="DUF3180"/>
    <property type="match status" value="1"/>
</dbReference>
<dbReference type="EMBL" id="JALXSQ010000056">
    <property type="protein sequence ID" value="MCT2043584.1"/>
    <property type="molecule type" value="Genomic_DNA"/>
</dbReference>
<name>A0ABT2HZ58_9MICO</name>
<feature type="transmembrane region" description="Helical" evidence="2">
    <location>
        <begin position="35"/>
        <end position="57"/>
    </location>
</feature>
<accession>A0ABT2HZ58</accession>
<sequence length="190" mass="20448">MNRTTPGTLAVTALIGAVLAWMLESWLHAQGRPMLIPALTLPVVLLAVAVLLIVFAWPVRRYTKWLHEEHERAEQRARRRAVDGDPDTADDLAPASRDGAPARPDPFVALRLVAFAKASSLSAALLSGSFASMLVYVLTRSFIETGSAWECGVSLLASIVLLVAALLVERWCSLPPSSPGQQRQGARGTA</sequence>
<reference evidence="3 4" key="1">
    <citation type="submission" date="2022-04" db="EMBL/GenBank/DDBJ databases">
        <title>Human microbiome associated bacterial genomes.</title>
        <authorList>
            <person name="Sandstrom S."/>
            <person name="Salamzade R."/>
            <person name="Kalan L.R."/>
        </authorList>
    </citation>
    <scope>NUCLEOTIDE SEQUENCE [LARGE SCALE GENOMIC DNA]</scope>
    <source>
        <strain evidence="4">p3-SID1799</strain>
    </source>
</reference>
<keyword evidence="2" id="KW-0812">Transmembrane</keyword>
<dbReference type="Proteomes" id="UP001525379">
    <property type="component" value="Unassembled WGS sequence"/>
</dbReference>
<feature type="transmembrane region" description="Helical" evidence="2">
    <location>
        <begin position="6"/>
        <end position="23"/>
    </location>
</feature>
<proteinExistence type="predicted"/>
<protein>
    <submittedName>
        <fullName evidence="3">DUF3180 domain-containing protein</fullName>
    </submittedName>
</protein>
<keyword evidence="2" id="KW-0472">Membrane</keyword>
<dbReference type="InterPro" id="IPR021517">
    <property type="entry name" value="DUF3180"/>
</dbReference>
<keyword evidence="4" id="KW-1185">Reference proteome</keyword>
<evidence type="ECO:0000313" key="3">
    <source>
        <dbReference type="EMBL" id="MCT2043584.1"/>
    </source>
</evidence>
<organism evidence="3 4">
    <name type="scientific">Pseudoclavibacter albus</name>
    <dbReference type="NCBI Taxonomy" id="272241"/>
    <lineage>
        <taxon>Bacteria</taxon>
        <taxon>Bacillati</taxon>
        <taxon>Actinomycetota</taxon>
        <taxon>Actinomycetes</taxon>
        <taxon>Micrococcales</taxon>
        <taxon>Microbacteriaceae</taxon>
        <taxon>Pseudoclavibacter</taxon>
    </lineage>
</organism>
<evidence type="ECO:0000256" key="1">
    <source>
        <dbReference type="SAM" id="MobiDB-lite"/>
    </source>
</evidence>
<evidence type="ECO:0000313" key="4">
    <source>
        <dbReference type="Proteomes" id="UP001525379"/>
    </source>
</evidence>
<comment type="caution">
    <text evidence="3">The sequence shown here is derived from an EMBL/GenBank/DDBJ whole genome shotgun (WGS) entry which is preliminary data.</text>
</comment>
<gene>
    <name evidence="3" type="ORF">M3D15_09645</name>
</gene>